<proteinExistence type="predicted"/>
<gene>
    <name evidence="2" type="ORF">SAMN04489708_113121</name>
</gene>
<organism evidence="2 3">
    <name type="scientific">Paracidovorax cattleyae</name>
    <dbReference type="NCBI Taxonomy" id="80868"/>
    <lineage>
        <taxon>Bacteria</taxon>
        <taxon>Pseudomonadati</taxon>
        <taxon>Pseudomonadota</taxon>
        <taxon>Betaproteobacteria</taxon>
        <taxon>Burkholderiales</taxon>
        <taxon>Comamonadaceae</taxon>
        <taxon>Paracidovorax</taxon>
    </lineage>
</organism>
<dbReference type="RefSeq" id="WP_244160092.1">
    <property type="nucleotide sequence ID" value="NZ_FNJL01000013.1"/>
</dbReference>
<dbReference type="EMBL" id="FNJL01000013">
    <property type="protein sequence ID" value="SDP46446.1"/>
    <property type="molecule type" value="Genomic_DNA"/>
</dbReference>
<protein>
    <submittedName>
        <fullName evidence="2">Uncharacterized protein</fullName>
    </submittedName>
</protein>
<keyword evidence="3" id="KW-1185">Reference proteome</keyword>
<evidence type="ECO:0000313" key="2">
    <source>
        <dbReference type="EMBL" id="SDP46446.1"/>
    </source>
</evidence>
<evidence type="ECO:0000313" key="3">
    <source>
        <dbReference type="Proteomes" id="UP000199317"/>
    </source>
</evidence>
<sequence>MAKALLDLTTLSSCLQPLNSLVRWLRGTAPRNASGRPAAWSRWPDCPAHGRGAPDALNASQRASDCPPAAADHGNAGAAAAAPMAPSGGASAAINAATVERPARTQAGSQRTCAARAPGAVRVVQRRQAGTPERFVISGRMADVRAELERWAAAEAVLQ</sequence>
<name>A0A1H0SYJ8_9BURK</name>
<evidence type="ECO:0000256" key="1">
    <source>
        <dbReference type="SAM" id="MobiDB-lite"/>
    </source>
</evidence>
<reference evidence="3" key="1">
    <citation type="submission" date="2016-10" db="EMBL/GenBank/DDBJ databases">
        <authorList>
            <person name="Varghese N."/>
            <person name="Submissions S."/>
        </authorList>
    </citation>
    <scope>NUCLEOTIDE SEQUENCE [LARGE SCALE GENOMIC DNA]</scope>
    <source>
        <strain evidence="3">DSM 17101</strain>
    </source>
</reference>
<feature type="region of interest" description="Disordered" evidence="1">
    <location>
        <begin position="51"/>
        <end position="89"/>
    </location>
</feature>
<dbReference type="AlphaFoldDB" id="A0A1H0SYJ8"/>
<accession>A0A1H0SYJ8</accession>
<dbReference type="Proteomes" id="UP000199317">
    <property type="component" value="Unassembled WGS sequence"/>
</dbReference>
<feature type="compositionally biased region" description="Low complexity" evidence="1">
    <location>
        <begin position="67"/>
        <end position="89"/>
    </location>
</feature>